<keyword evidence="2" id="KW-1185">Reference proteome</keyword>
<sequence>MKKGTTIHHKEKAKKVQSPRRKTVVEKISPLMDLRDDAVFQIKIFICFID</sequence>
<gene>
    <name evidence="1" type="primary">Contig11827.g12643</name>
    <name evidence="1" type="ORF">STYLEM_10507</name>
</gene>
<dbReference type="AlphaFoldDB" id="A0A078AGY6"/>
<organism evidence="1 2">
    <name type="scientific">Stylonychia lemnae</name>
    <name type="common">Ciliate</name>
    <dbReference type="NCBI Taxonomy" id="5949"/>
    <lineage>
        <taxon>Eukaryota</taxon>
        <taxon>Sar</taxon>
        <taxon>Alveolata</taxon>
        <taxon>Ciliophora</taxon>
        <taxon>Intramacronucleata</taxon>
        <taxon>Spirotrichea</taxon>
        <taxon>Stichotrichia</taxon>
        <taxon>Sporadotrichida</taxon>
        <taxon>Oxytrichidae</taxon>
        <taxon>Stylonychinae</taxon>
        <taxon>Stylonychia</taxon>
    </lineage>
</organism>
<reference evidence="1 2" key="1">
    <citation type="submission" date="2014-06" db="EMBL/GenBank/DDBJ databases">
        <authorList>
            <person name="Swart Estienne"/>
        </authorList>
    </citation>
    <scope>NUCLEOTIDE SEQUENCE [LARGE SCALE GENOMIC DNA]</scope>
    <source>
        <strain evidence="1 2">130c</strain>
    </source>
</reference>
<name>A0A078AGY6_STYLE</name>
<dbReference type="EMBL" id="CCKQ01009997">
    <property type="protein sequence ID" value="CDW81489.1"/>
    <property type="molecule type" value="Genomic_DNA"/>
</dbReference>
<proteinExistence type="predicted"/>
<evidence type="ECO:0000313" key="2">
    <source>
        <dbReference type="Proteomes" id="UP000039865"/>
    </source>
</evidence>
<evidence type="ECO:0000313" key="1">
    <source>
        <dbReference type="EMBL" id="CDW81489.1"/>
    </source>
</evidence>
<protein>
    <submittedName>
        <fullName evidence="1">Uncharacterized protein</fullName>
    </submittedName>
</protein>
<accession>A0A078AGY6</accession>
<dbReference type="InParanoid" id="A0A078AGY6"/>
<dbReference type="Proteomes" id="UP000039865">
    <property type="component" value="Unassembled WGS sequence"/>
</dbReference>